<dbReference type="EMBL" id="JAMKOV010000001">
    <property type="protein sequence ID" value="KAI8044855.1"/>
    <property type="molecule type" value="Genomic_DNA"/>
</dbReference>
<dbReference type="AlphaFoldDB" id="A0A9Q0BUY2"/>
<proteinExistence type="predicted"/>
<evidence type="ECO:0000313" key="3">
    <source>
        <dbReference type="Proteomes" id="UP001059596"/>
    </source>
</evidence>
<reference evidence="2" key="1">
    <citation type="journal article" date="2023" name="Genome Biol. Evol.">
        <title>Long-read-based Genome Assembly of Drosophila gunungcola Reveals Fewer Chemosensory Genes in Flower-breeding Species.</title>
        <authorList>
            <person name="Negi A."/>
            <person name="Liao B.Y."/>
            <person name="Yeh S.D."/>
        </authorList>
    </citation>
    <scope>NUCLEOTIDE SEQUENCE</scope>
    <source>
        <strain evidence="2">Sukarami</strain>
    </source>
</reference>
<organism evidence="2 3">
    <name type="scientific">Drosophila gunungcola</name>
    <name type="common">fruit fly</name>
    <dbReference type="NCBI Taxonomy" id="103775"/>
    <lineage>
        <taxon>Eukaryota</taxon>
        <taxon>Metazoa</taxon>
        <taxon>Ecdysozoa</taxon>
        <taxon>Arthropoda</taxon>
        <taxon>Hexapoda</taxon>
        <taxon>Insecta</taxon>
        <taxon>Pterygota</taxon>
        <taxon>Neoptera</taxon>
        <taxon>Endopterygota</taxon>
        <taxon>Diptera</taxon>
        <taxon>Brachycera</taxon>
        <taxon>Muscomorpha</taxon>
        <taxon>Ephydroidea</taxon>
        <taxon>Drosophilidae</taxon>
        <taxon>Drosophila</taxon>
        <taxon>Sophophora</taxon>
    </lineage>
</organism>
<name>A0A9Q0BUY2_9MUSC</name>
<evidence type="ECO:0000256" key="1">
    <source>
        <dbReference type="SAM" id="MobiDB-lite"/>
    </source>
</evidence>
<gene>
    <name evidence="2" type="ORF">M5D96_001030</name>
</gene>
<comment type="caution">
    <text evidence="2">The sequence shown here is derived from an EMBL/GenBank/DDBJ whole genome shotgun (WGS) entry which is preliminary data.</text>
</comment>
<feature type="region of interest" description="Disordered" evidence="1">
    <location>
        <begin position="47"/>
        <end position="94"/>
    </location>
</feature>
<protein>
    <submittedName>
        <fullName evidence="2">Uncharacterized protein</fullName>
    </submittedName>
</protein>
<evidence type="ECO:0000313" key="2">
    <source>
        <dbReference type="EMBL" id="KAI8044855.1"/>
    </source>
</evidence>
<keyword evidence="3" id="KW-1185">Reference proteome</keyword>
<feature type="compositionally biased region" description="Basic and acidic residues" evidence="1">
    <location>
        <begin position="59"/>
        <end position="94"/>
    </location>
</feature>
<dbReference type="Proteomes" id="UP001059596">
    <property type="component" value="Chromosome 3R"/>
</dbReference>
<accession>A0A9Q0BUY2</accession>
<sequence length="94" mass="10533">MREIGPAQNTSSSTVAATPATAVTSSHLLLPRTVTWPKRRKCMCERHGSAPSCRRSLSKRAEESHGEELKKSRARERERQNISCGEREIQARAM</sequence>